<organism evidence="2">
    <name type="scientific">marine sediment metagenome</name>
    <dbReference type="NCBI Taxonomy" id="412755"/>
    <lineage>
        <taxon>unclassified sequences</taxon>
        <taxon>metagenomes</taxon>
        <taxon>ecological metagenomes</taxon>
    </lineage>
</organism>
<comment type="caution">
    <text evidence="2">The sequence shown here is derived from an EMBL/GenBank/DDBJ whole genome shotgun (WGS) entry which is preliminary data.</text>
</comment>
<sequence>SAALPKDHNLKFYASTNVPQPFMVSWQVVNTGEEAKCAGQLRGDFYSGEGNYGLERKESTKYKGTHWIECFIIKDGMCVARSGEFIVKIN</sequence>
<dbReference type="InterPro" id="IPR040511">
    <property type="entry name" value="AGS_C"/>
</dbReference>
<gene>
    <name evidence="2" type="ORF">LCGC14_2539940</name>
</gene>
<feature type="non-terminal residue" evidence="2">
    <location>
        <position position="1"/>
    </location>
</feature>
<evidence type="ECO:0000259" key="1">
    <source>
        <dbReference type="Pfam" id="PF18134"/>
    </source>
</evidence>
<proteinExistence type="predicted"/>
<evidence type="ECO:0000313" key="2">
    <source>
        <dbReference type="EMBL" id="KKL12020.1"/>
    </source>
</evidence>
<reference evidence="2" key="1">
    <citation type="journal article" date="2015" name="Nature">
        <title>Complex archaea that bridge the gap between prokaryotes and eukaryotes.</title>
        <authorList>
            <person name="Spang A."/>
            <person name="Saw J.H."/>
            <person name="Jorgensen S.L."/>
            <person name="Zaremba-Niedzwiedzka K."/>
            <person name="Martijn J."/>
            <person name="Lind A.E."/>
            <person name="van Eijk R."/>
            <person name="Schleper C."/>
            <person name="Guy L."/>
            <person name="Ettema T.J."/>
        </authorList>
    </citation>
    <scope>NUCLEOTIDE SEQUENCE</scope>
</reference>
<name>A0A0F9ARE6_9ZZZZ</name>
<dbReference type="AlphaFoldDB" id="A0A0F9ARE6"/>
<dbReference type="EMBL" id="LAZR01041427">
    <property type="protein sequence ID" value="KKL12020.1"/>
    <property type="molecule type" value="Genomic_DNA"/>
</dbReference>
<feature type="domain" description="Adenylyl/Guanylyl and SMODS C-terminal sensor" evidence="1">
    <location>
        <begin position="3"/>
        <end position="90"/>
    </location>
</feature>
<protein>
    <recommendedName>
        <fullName evidence="1">Adenylyl/Guanylyl and SMODS C-terminal sensor domain-containing protein</fullName>
    </recommendedName>
</protein>
<dbReference type="Pfam" id="PF18134">
    <property type="entry name" value="AGS_C"/>
    <property type="match status" value="1"/>
</dbReference>
<accession>A0A0F9ARE6</accession>